<feature type="transmembrane region" description="Helical" evidence="1">
    <location>
        <begin position="170"/>
        <end position="187"/>
    </location>
</feature>
<dbReference type="Pfam" id="PF04892">
    <property type="entry name" value="VanZ"/>
    <property type="match status" value="1"/>
</dbReference>
<feature type="transmembrane region" description="Helical" evidence="1">
    <location>
        <begin position="111"/>
        <end position="132"/>
    </location>
</feature>
<evidence type="ECO:0000256" key="1">
    <source>
        <dbReference type="SAM" id="Phobius"/>
    </source>
</evidence>
<dbReference type="InterPro" id="IPR053150">
    <property type="entry name" value="Teicoplanin_resist-assoc"/>
</dbReference>
<dbReference type="PANTHER" id="PTHR36834">
    <property type="entry name" value="MEMBRANE PROTEIN-RELATED"/>
    <property type="match status" value="1"/>
</dbReference>
<feature type="domain" description="VanZ-like" evidence="2">
    <location>
        <begin position="69"/>
        <end position="187"/>
    </location>
</feature>
<accession>A0ABW5QAK8</accession>
<keyword evidence="1" id="KW-0812">Transmembrane</keyword>
<evidence type="ECO:0000313" key="4">
    <source>
        <dbReference type="Proteomes" id="UP001597452"/>
    </source>
</evidence>
<dbReference type="Proteomes" id="UP001597452">
    <property type="component" value="Unassembled WGS sequence"/>
</dbReference>
<sequence length="196" mass="21717">MIRLITCIIISQLLFVTLIPVWEELIEYLNILVIAVAWLSITTIGIIFGLLWSKKKINLSVTTVHVGMLFYTAGLIILLFFRPNGPGADNINVIPFETIKLYLSGNAEPLVALYNIGANIVLTIPLGIYYRLVAKKPSLLTLLLIAVLSISIIEVSQLILGRGSMDIDDLILNTTGFIVGYLLTPLIQKTLHITRM</sequence>
<gene>
    <name evidence="3" type="ORF">ACFSW4_07235</name>
</gene>
<proteinExistence type="predicted"/>
<evidence type="ECO:0000259" key="2">
    <source>
        <dbReference type="Pfam" id="PF04892"/>
    </source>
</evidence>
<organism evidence="3 4">
    <name type="scientific">Piscibacillus salipiscarius</name>
    <dbReference type="NCBI Taxonomy" id="299480"/>
    <lineage>
        <taxon>Bacteria</taxon>
        <taxon>Bacillati</taxon>
        <taxon>Bacillota</taxon>
        <taxon>Bacilli</taxon>
        <taxon>Bacillales</taxon>
        <taxon>Bacillaceae</taxon>
        <taxon>Piscibacillus</taxon>
    </lineage>
</organism>
<feature type="transmembrane region" description="Helical" evidence="1">
    <location>
        <begin position="28"/>
        <end position="52"/>
    </location>
</feature>
<dbReference type="PANTHER" id="PTHR36834:SF1">
    <property type="entry name" value="INTEGRAL MEMBRANE PROTEIN"/>
    <property type="match status" value="1"/>
</dbReference>
<dbReference type="InterPro" id="IPR006976">
    <property type="entry name" value="VanZ-like"/>
</dbReference>
<reference evidence="4" key="1">
    <citation type="journal article" date="2019" name="Int. J. Syst. Evol. Microbiol.">
        <title>The Global Catalogue of Microorganisms (GCM) 10K type strain sequencing project: providing services to taxonomists for standard genome sequencing and annotation.</title>
        <authorList>
            <consortium name="The Broad Institute Genomics Platform"/>
            <consortium name="The Broad Institute Genome Sequencing Center for Infectious Disease"/>
            <person name="Wu L."/>
            <person name="Ma J."/>
        </authorList>
    </citation>
    <scope>NUCLEOTIDE SEQUENCE [LARGE SCALE GENOMIC DNA]</scope>
    <source>
        <strain evidence="4">TISTR 1571</strain>
    </source>
</reference>
<name>A0ABW5QAK8_9BACI</name>
<dbReference type="EMBL" id="JBHUMZ010000019">
    <property type="protein sequence ID" value="MFD2638650.1"/>
    <property type="molecule type" value="Genomic_DNA"/>
</dbReference>
<comment type="caution">
    <text evidence="3">The sequence shown here is derived from an EMBL/GenBank/DDBJ whole genome shotgun (WGS) entry which is preliminary data.</text>
</comment>
<keyword evidence="1" id="KW-1133">Transmembrane helix</keyword>
<evidence type="ECO:0000313" key="3">
    <source>
        <dbReference type="EMBL" id="MFD2638650.1"/>
    </source>
</evidence>
<feature type="transmembrane region" description="Helical" evidence="1">
    <location>
        <begin position="139"/>
        <end position="158"/>
    </location>
</feature>
<feature type="transmembrane region" description="Helical" evidence="1">
    <location>
        <begin position="59"/>
        <end position="81"/>
    </location>
</feature>
<dbReference type="RefSeq" id="WP_377328381.1">
    <property type="nucleotide sequence ID" value="NZ_JBHUMZ010000019.1"/>
</dbReference>
<keyword evidence="1" id="KW-0472">Membrane</keyword>
<keyword evidence="4" id="KW-1185">Reference proteome</keyword>
<protein>
    <submittedName>
        <fullName evidence="3">VanZ family protein</fullName>
    </submittedName>
</protein>